<keyword evidence="4" id="KW-1015">Disulfide bond</keyword>
<evidence type="ECO:0000256" key="1">
    <source>
        <dbReference type="ARBA" id="ARBA00004555"/>
    </source>
</evidence>
<gene>
    <name evidence="7" type="ORF">M9458_025718</name>
</gene>
<sequence>IKRSTLLRLKLLAQAEESLSRDPLTPVLTEDHLQALDRRLGHVLRTVGKCVKKLGEAQSLSEELQDSQEEIT</sequence>
<feature type="domain" description="FAM20 C-terminal" evidence="6">
    <location>
        <begin position="1"/>
        <end position="58"/>
    </location>
</feature>
<proteinExistence type="inferred from homology"/>
<dbReference type="EMBL" id="JAMKFB020000012">
    <property type="protein sequence ID" value="KAL0180276.1"/>
    <property type="molecule type" value="Genomic_DNA"/>
</dbReference>
<accession>A0ABD0Q3F1</accession>
<evidence type="ECO:0000313" key="7">
    <source>
        <dbReference type="EMBL" id="KAL0180276.1"/>
    </source>
</evidence>
<evidence type="ECO:0000256" key="5">
    <source>
        <dbReference type="ARBA" id="ARBA00023180"/>
    </source>
</evidence>
<dbReference type="Proteomes" id="UP001529510">
    <property type="component" value="Unassembled WGS sequence"/>
</dbReference>
<dbReference type="GO" id="GO:0005794">
    <property type="term" value="C:Golgi apparatus"/>
    <property type="evidence" value="ECO:0007669"/>
    <property type="project" value="UniProtKB-SubCell"/>
</dbReference>
<keyword evidence="5" id="KW-0325">Glycoprotein</keyword>
<evidence type="ECO:0000313" key="8">
    <source>
        <dbReference type="Proteomes" id="UP001529510"/>
    </source>
</evidence>
<dbReference type="InterPro" id="IPR024869">
    <property type="entry name" value="FAM20"/>
</dbReference>
<feature type="non-terminal residue" evidence="7">
    <location>
        <position position="1"/>
    </location>
</feature>
<comment type="caution">
    <text evidence="7">The sequence shown here is derived from an EMBL/GenBank/DDBJ whole genome shotgun (WGS) entry which is preliminary data.</text>
</comment>
<dbReference type="PANTHER" id="PTHR12450">
    <property type="entry name" value="DENTIN MATRIX PROTEIN 4 PROTEIN FAM20"/>
    <property type="match status" value="1"/>
</dbReference>
<protein>
    <recommendedName>
        <fullName evidence="6">FAM20 C-terminal domain-containing protein</fullName>
    </recommendedName>
</protein>
<feature type="non-terminal residue" evidence="7">
    <location>
        <position position="72"/>
    </location>
</feature>
<evidence type="ECO:0000256" key="4">
    <source>
        <dbReference type="ARBA" id="ARBA00023157"/>
    </source>
</evidence>
<evidence type="ECO:0000259" key="6">
    <source>
        <dbReference type="Pfam" id="PF06702"/>
    </source>
</evidence>
<dbReference type="AlphaFoldDB" id="A0ABD0Q3F1"/>
<dbReference type="PANTHER" id="PTHR12450:SF12">
    <property type="entry name" value="PSEUDOKINASE FAM20A"/>
    <property type="match status" value="1"/>
</dbReference>
<evidence type="ECO:0000256" key="2">
    <source>
        <dbReference type="ARBA" id="ARBA00006557"/>
    </source>
</evidence>
<dbReference type="InterPro" id="IPR009581">
    <property type="entry name" value="FAM20_C"/>
</dbReference>
<organism evidence="7 8">
    <name type="scientific">Cirrhinus mrigala</name>
    <name type="common">Mrigala</name>
    <dbReference type="NCBI Taxonomy" id="683832"/>
    <lineage>
        <taxon>Eukaryota</taxon>
        <taxon>Metazoa</taxon>
        <taxon>Chordata</taxon>
        <taxon>Craniata</taxon>
        <taxon>Vertebrata</taxon>
        <taxon>Euteleostomi</taxon>
        <taxon>Actinopterygii</taxon>
        <taxon>Neopterygii</taxon>
        <taxon>Teleostei</taxon>
        <taxon>Ostariophysi</taxon>
        <taxon>Cypriniformes</taxon>
        <taxon>Cyprinidae</taxon>
        <taxon>Labeoninae</taxon>
        <taxon>Labeonini</taxon>
        <taxon>Cirrhinus</taxon>
    </lineage>
</organism>
<name>A0ABD0Q3F1_CIRMR</name>
<comment type="subcellular location">
    <subcellularLocation>
        <location evidence="1">Golgi apparatus</location>
    </subcellularLocation>
</comment>
<dbReference type="Pfam" id="PF06702">
    <property type="entry name" value="Fam20C"/>
    <property type="match status" value="1"/>
</dbReference>
<keyword evidence="3" id="KW-0333">Golgi apparatus</keyword>
<comment type="similarity">
    <text evidence="2">Belongs to the FAM20 family.</text>
</comment>
<reference evidence="7 8" key="1">
    <citation type="submission" date="2024-05" db="EMBL/GenBank/DDBJ databases">
        <title>Genome sequencing and assembly of Indian major carp, Cirrhinus mrigala (Hamilton, 1822).</title>
        <authorList>
            <person name="Mohindra V."/>
            <person name="Chowdhury L.M."/>
            <person name="Lal K."/>
            <person name="Jena J.K."/>
        </authorList>
    </citation>
    <scope>NUCLEOTIDE SEQUENCE [LARGE SCALE GENOMIC DNA]</scope>
    <source>
        <strain evidence="7">CM1030</strain>
        <tissue evidence="7">Blood</tissue>
    </source>
</reference>
<keyword evidence="8" id="KW-1185">Reference proteome</keyword>
<evidence type="ECO:0000256" key="3">
    <source>
        <dbReference type="ARBA" id="ARBA00023034"/>
    </source>
</evidence>